<dbReference type="PANTHER" id="PTHR48041:SF20">
    <property type="entry name" value="ABC TRANSPORTER G FAMILY MEMBER STR2"/>
    <property type="match status" value="1"/>
</dbReference>
<evidence type="ECO:0000313" key="8">
    <source>
        <dbReference type="EMBL" id="KAH9300484.1"/>
    </source>
</evidence>
<dbReference type="EMBL" id="JAHRHJ020000009">
    <property type="protein sequence ID" value="KAH9300484.1"/>
    <property type="molecule type" value="Genomic_DNA"/>
</dbReference>
<evidence type="ECO:0000256" key="3">
    <source>
        <dbReference type="ARBA" id="ARBA00022692"/>
    </source>
</evidence>
<evidence type="ECO:0000256" key="5">
    <source>
        <dbReference type="ARBA" id="ARBA00023136"/>
    </source>
</evidence>
<evidence type="ECO:0000256" key="2">
    <source>
        <dbReference type="ARBA" id="ARBA00022448"/>
    </source>
</evidence>
<keyword evidence="3 6" id="KW-0812">Transmembrane</keyword>
<keyword evidence="5 6" id="KW-0472">Membrane</keyword>
<keyword evidence="2" id="KW-0813">Transport</keyword>
<feature type="transmembrane region" description="Helical" evidence="6">
    <location>
        <begin position="301"/>
        <end position="329"/>
    </location>
</feature>
<feature type="non-terminal residue" evidence="8">
    <location>
        <position position="334"/>
    </location>
</feature>
<dbReference type="Proteomes" id="UP000824469">
    <property type="component" value="Unassembled WGS sequence"/>
</dbReference>
<dbReference type="GO" id="GO:0140359">
    <property type="term" value="F:ABC-type transporter activity"/>
    <property type="evidence" value="ECO:0007669"/>
    <property type="project" value="InterPro"/>
</dbReference>
<feature type="transmembrane region" description="Helical" evidence="6">
    <location>
        <begin position="258"/>
        <end position="281"/>
    </location>
</feature>
<evidence type="ECO:0000259" key="7">
    <source>
        <dbReference type="Pfam" id="PF01061"/>
    </source>
</evidence>
<dbReference type="InterPro" id="IPR013525">
    <property type="entry name" value="ABC2_TM"/>
</dbReference>
<comment type="caution">
    <text evidence="8">The sequence shown here is derived from an EMBL/GenBank/DDBJ whole genome shotgun (WGS) entry which is preliminary data.</text>
</comment>
<keyword evidence="4 6" id="KW-1133">Transmembrane helix</keyword>
<evidence type="ECO:0000256" key="6">
    <source>
        <dbReference type="SAM" id="Phobius"/>
    </source>
</evidence>
<dbReference type="Pfam" id="PF01061">
    <property type="entry name" value="ABC2_membrane"/>
    <property type="match status" value="1"/>
</dbReference>
<sequence>GQLIYEGSPEDVGTHLRNMGRTVPKGENNIEYLLDVIQDYDRSAFTVTALVEYYRTKIKPPPVTTGIDISGSSRSRGVGAGLGVDQGSPKMLLKSPSFQQMQGEASISMEMSASARVINPYDHSVRTPKGGKDRGRSGIVETLTNFTPSRHPMSAGYINSMDVISTGVSTPRSSDYTVRESGYFYKTPPPPAAAAYLGPKFPNSFMKEVLILMKRNFKNIQRTPELFVSRQVVLTVMGFMMATMFLRPKADVQGMTNVISFFISTVCLFFFSSNDAVPAFIQERFIFIRETSHNAYRASSYVISGLITYLPFLQLVQAVTYFLIVWFALNLHGD</sequence>
<feature type="non-terminal residue" evidence="8">
    <location>
        <position position="1"/>
    </location>
</feature>
<protein>
    <recommendedName>
        <fullName evidence="7">ABC-2 type transporter transmembrane domain-containing protein</fullName>
    </recommendedName>
</protein>
<comment type="subcellular location">
    <subcellularLocation>
        <location evidence="1">Membrane</location>
        <topology evidence="1">Multi-pass membrane protein</topology>
    </subcellularLocation>
</comment>
<dbReference type="AlphaFoldDB" id="A0AA38CP67"/>
<evidence type="ECO:0000256" key="1">
    <source>
        <dbReference type="ARBA" id="ARBA00004141"/>
    </source>
</evidence>
<reference evidence="8 9" key="1">
    <citation type="journal article" date="2021" name="Nat. Plants">
        <title>The Taxus genome provides insights into paclitaxel biosynthesis.</title>
        <authorList>
            <person name="Xiong X."/>
            <person name="Gou J."/>
            <person name="Liao Q."/>
            <person name="Li Y."/>
            <person name="Zhou Q."/>
            <person name="Bi G."/>
            <person name="Li C."/>
            <person name="Du R."/>
            <person name="Wang X."/>
            <person name="Sun T."/>
            <person name="Guo L."/>
            <person name="Liang H."/>
            <person name="Lu P."/>
            <person name="Wu Y."/>
            <person name="Zhang Z."/>
            <person name="Ro D.K."/>
            <person name="Shang Y."/>
            <person name="Huang S."/>
            <person name="Yan J."/>
        </authorList>
    </citation>
    <scope>NUCLEOTIDE SEQUENCE [LARGE SCALE GENOMIC DNA]</scope>
    <source>
        <strain evidence="8">Ta-2019</strain>
    </source>
</reference>
<keyword evidence="9" id="KW-1185">Reference proteome</keyword>
<dbReference type="PANTHER" id="PTHR48041">
    <property type="entry name" value="ABC TRANSPORTER G FAMILY MEMBER 28"/>
    <property type="match status" value="1"/>
</dbReference>
<organism evidence="8 9">
    <name type="scientific">Taxus chinensis</name>
    <name type="common">Chinese yew</name>
    <name type="synonym">Taxus wallichiana var. chinensis</name>
    <dbReference type="NCBI Taxonomy" id="29808"/>
    <lineage>
        <taxon>Eukaryota</taxon>
        <taxon>Viridiplantae</taxon>
        <taxon>Streptophyta</taxon>
        <taxon>Embryophyta</taxon>
        <taxon>Tracheophyta</taxon>
        <taxon>Spermatophyta</taxon>
        <taxon>Pinopsida</taxon>
        <taxon>Pinidae</taxon>
        <taxon>Conifers II</taxon>
        <taxon>Cupressales</taxon>
        <taxon>Taxaceae</taxon>
        <taxon>Taxus</taxon>
    </lineage>
</organism>
<name>A0AA38CP67_TAXCH</name>
<evidence type="ECO:0000313" key="9">
    <source>
        <dbReference type="Proteomes" id="UP000824469"/>
    </source>
</evidence>
<feature type="domain" description="ABC-2 type transporter transmembrane" evidence="7">
    <location>
        <begin position="208"/>
        <end position="332"/>
    </location>
</feature>
<evidence type="ECO:0000256" key="4">
    <source>
        <dbReference type="ARBA" id="ARBA00022989"/>
    </source>
</evidence>
<dbReference type="InterPro" id="IPR050352">
    <property type="entry name" value="ABCG_transporters"/>
</dbReference>
<dbReference type="GO" id="GO:0016020">
    <property type="term" value="C:membrane"/>
    <property type="evidence" value="ECO:0007669"/>
    <property type="project" value="UniProtKB-SubCell"/>
</dbReference>
<accession>A0AA38CP67</accession>
<feature type="transmembrane region" description="Helical" evidence="6">
    <location>
        <begin position="227"/>
        <end position="246"/>
    </location>
</feature>
<proteinExistence type="predicted"/>
<gene>
    <name evidence="8" type="ORF">KI387_012067</name>
</gene>